<feature type="compositionally biased region" description="Basic and acidic residues" evidence="1">
    <location>
        <begin position="86"/>
        <end position="116"/>
    </location>
</feature>
<sequence length="348" mass="37667">MYDNDSAGKKASSDFDQTVLLSDHVEGAEHMLDAVAETANGDELDYRPNRGHDSRGNYYERQTDYDWTRSTDVGPNRRFGETLAQQEERHGREAEQARHAETARDAHTDDADREASARQLTTSETERADGFEAEADPRADMDTATLADVNQDAVRVSDETGISRAAASRLVADHAADGGSVFDGVFGALLSARAAMNTPVPVADVNPYAYETTIEGTVTHLIEDPDAPNQYQVAYVEDDDGDTAKVTVWVKSVHGGRMVRTLHEGDRVRICGGKPDEYNGLTTVSVTSDTTMCILDRGDGPAPTGDCRASFGCAGDSPRLAPWDAESDTHAWANQMDMDMAVAVTLGD</sequence>
<dbReference type="Proteomes" id="UP001430377">
    <property type="component" value="Unassembled WGS sequence"/>
</dbReference>
<dbReference type="RefSeq" id="WP_220620070.1">
    <property type="nucleotide sequence ID" value="NZ_RKLR01000011.1"/>
</dbReference>
<evidence type="ECO:0000313" key="2">
    <source>
        <dbReference type="EMBL" id="MBX0325204.1"/>
    </source>
</evidence>
<feature type="compositionally biased region" description="Basic and acidic residues" evidence="1">
    <location>
        <begin position="124"/>
        <end position="141"/>
    </location>
</feature>
<feature type="region of interest" description="Disordered" evidence="1">
    <location>
        <begin position="39"/>
        <end position="58"/>
    </location>
</feature>
<organism evidence="2 3">
    <name type="scientific">Haloarcula rubra</name>
    <dbReference type="NCBI Taxonomy" id="2487747"/>
    <lineage>
        <taxon>Archaea</taxon>
        <taxon>Methanobacteriati</taxon>
        <taxon>Methanobacteriota</taxon>
        <taxon>Stenosarchaea group</taxon>
        <taxon>Halobacteria</taxon>
        <taxon>Halobacteriales</taxon>
        <taxon>Haloarculaceae</taxon>
        <taxon>Haloarcula</taxon>
    </lineage>
</organism>
<name>A0AAW4PVJ4_9EURY</name>
<gene>
    <name evidence="2" type="ORF">EGH21_19445</name>
</gene>
<dbReference type="SUPFAM" id="SSF50249">
    <property type="entry name" value="Nucleic acid-binding proteins"/>
    <property type="match status" value="1"/>
</dbReference>
<keyword evidence="3" id="KW-1185">Reference proteome</keyword>
<dbReference type="EMBL" id="RKLR01000011">
    <property type="protein sequence ID" value="MBX0325204.1"/>
    <property type="molecule type" value="Genomic_DNA"/>
</dbReference>
<evidence type="ECO:0000313" key="3">
    <source>
        <dbReference type="Proteomes" id="UP001430377"/>
    </source>
</evidence>
<reference evidence="2 3" key="1">
    <citation type="submission" date="2021-06" db="EMBL/GenBank/DDBJ databases">
        <title>Halomicroarcula sp. a new haloarchaeum isolated from saline soil.</title>
        <authorList>
            <person name="Duran-Viseras A."/>
            <person name="Sanchez-Porro C."/>
            <person name="Ventosa A."/>
        </authorList>
    </citation>
    <scope>NUCLEOTIDE SEQUENCE [LARGE SCALE GENOMIC DNA]</scope>
    <source>
        <strain evidence="2 3">F13</strain>
    </source>
</reference>
<proteinExistence type="predicted"/>
<dbReference type="InterPro" id="IPR012340">
    <property type="entry name" value="NA-bd_OB-fold"/>
</dbReference>
<comment type="caution">
    <text evidence="2">The sequence shown here is derived from an EMBL/GenBank/DDBJ whole genome shotgun (WGS) entry which is preliminary data.</text>
</comment>
<dbReference type="Gene3D" id="2.40.50.140">
    <property type="entry name" value="Nucleic acid-binding proteins"/>
    <property type="match status" value="1"/>
</dbReference>
<feature type="compositionally biased region" description="Basic and acidic residues" evidence="1">
    <location>
        <begin position="44"/>
        <end position="55"/>
    </location>
</feature>
<dbReference type="AlphaFoldDB" id="A0AAW4PVJ4"/>
<protein>
    <submittedName>
        <fullName evidence="2">Uncharacterized protein</fullName>
    </submittedName>
</protein>
<feature type="region of interest" description="Disordered" evidence="1">
    <location>
        <begin position="85"/>
        <end position="143"/>
    </location>
</feature>
<evidence type="ECO:0000256" key="1">
    <source>
        <dbReference type="SAM" id="MobiDB-lite"/>
    </source>
</evidence>
<accession>A0AAW4PVJ4</accession>